<accession>A0A101LX48</accession>
<dbReference type="EMBL" id="LKAM01000008">
    <property type="protein sequence ID" value="KUM46984.1"/>
    <property type="molecule type" value="Genomic_DNA"/>
</dbReference>
<protein>
    <submittedName>
        <fullName evidence="1">Uncharacterized protein</fullName>
    </submittedName>
</protein>
<dbReference type="AlphaFoldDB" id="A0A101LX48"/>
<comment type="caution">
    <text evidence="1">The sequence shown here is derived from an EMBL/GenBank/DDBJ whole genome shotgun (WGS) entry which is preliminary data.</text>
</comment>
<evidence type="ECO:0000313" key="1">
    <source>
        <dbReference type="EMBL" id="KUM46984.1"/>
    </source>
</evidence>
<reference evidence="1" key="1">
    <citation type="journal article" date="2015" name="Genome Biol. Evol.">
        <title>Organellar Genomes of White Spruce (Picea glauca): Assembly and Annotation.</title>
        <authorList>
            <person name="Jackman S.D."/>
            <person name="Warren R.L."/>
            <person name="Gibb E.A."/>
            <person name="Vandervalk B.P."/>
            <person name="Mohamadi H."/>
            <person name="Chu J."/>
            <person name="Raymond A."/>
            <person name="Pleasance S."/>
            <person name="Coope R."/>
            <person name="Wildung M.R."/>
            <person name="Ritland C.E."/>
            <person name="Bousquet J."/>
            <person name="Jones S.J."/>
            <person name="Bohlmann J."/>
            <person name="Birol I."/>
        </authorList>
    </citation>
    <scope>NUCLEOTIDE SEQUENCE [LARGE SCALE GENOMIC DNA]</scope>
    <source>
        <tissue evidence="1">Flushing bud</tissue>
    </source>
</reference>
<proteinExistence type="predicted"/>
<name>A0A101LX48_PICGL</name>
<geneLocation type="mitochondrion" evidence="1"/>
<organism evidence="1">
    <name type="scientific">Picea glauca</name>
    <name type="common">White spruce</name>
    <name type="synonym">Pinus glauca</name>
    <dbReference type="NCBI Taxonomy" id="3330"/>
    <lineage>
        <taxon>Eukaryota</taxon>
        <taxon>Viridiplantae</taxon>
        <taxon>Streptophyta</taxon>
        <taxon>Embryophyta</taxon>
        <taxon>Tracheophyta</taxon>
        <taxon>Spermatophyta</taxon>
        <taxon>Pinopsida</taxon>
        <taxon>Pinidae</taxon>
        <taxon>Conifers I</taxon>
        <taxon>Pinales</taxon>
        <taxon>Pinaceae</taxon>
        <taxon>Picea</taxon>
    </lineage>
</organism>
<keyword evidence="1" id="KW-0496">Mitochondrion</keyword>
<sequence>MMHGKDCSKLKYGLMEQSLYMSYFTSQNNLISERTVQRLRLETQSHPKPYELN</sequence>
<gene>
    <name evidence="1" type="ORF">ABT39_MTgene5988</name>
</gene>